<evidence type="ECO:0000313" key="4">
    <source>
        <dbReference type="Proteomes" id="UP001501734"/>
    </source>
</evidence>
<dbReference type="PANTHER" id="PTHR33988">
    <property type="entry name" value="ENDORIBONUCLEASE MAZF-RELATED"/>
    <property type="match status" value="1"/>
</dbReference>
<dbReference type="Gene3D" id="2.30.30.110">
    <property type="match status" value="1"/>
</dbReference>
<dbReference type="Pfam" id="PF02452">
    <property type="entry name" value="PemK_toxin"/>
    <property type="match status" value="1"/>
</dbReference>
<dbReference type="PANTHER" id="PTHR33988:SF3">
    <property type="entry name" value="ENDORIBONUCLEASE TOXIN CHPB-RELATED"/>
    <property type="match status" value="1"/>
</dbReference>
<reference evidence="4" key="1">
    <citation type="journal article" date="2019" name="Int. J. Syst. Evol. Microbiol.">
        <title>The Global Catalogue of Microorganisms (GCM) 10K type strain sequencing project: providing services to taxonomists for standard genome sequencing and annotation.</title>
        <authorList>
            <consortium name="The Broad Institute Genomics Platform"/>
            <consortium name="The Broad Institute Genome Sequencing Center for Infectious Disease"/>
            <person name="Wu L."/>
            <person name="Ma J."/>
        </authorList>
    </citation>
    <scope>NUCLEOTIDE SEQUENCE [LARGE SCALE GENOMIC DNA]</scope>
    <source>
        <strain evidence="4">JCM 17250</strain>
    </source>
</reference>
<sequence length="112" mass="12657">MVMNAPEKGDLVLLNFTPQSGREQAGYRPAIVISPKKFNEVLNLAIVCPITKQKKGYPFEIELPIGLEVDGVILTDHIKSIDWRSRNMKVVGKAPDDVFDKCITRIHTFIDY</sequence>
<comment type="similarity">
    <text evidence="1">Belongs to the PemK/MazF family.</text>
</comment>
<dbReference type="Proteomes" id="UP001501734">
    <property type="component" value="Unassembled WGS sequence"/>
</dbReference>
<dbReference type="SUPFAM" id="SSF50118">
    <property type="entry name" value="Cell growth inhibitor/plasmid maintenance toxic component"/>
    <property type="match status" value="1"/>
</dbReference>
<protein>
    <submittedName>
        <fullName evidence="3">Endoribonuclease MazF</fullName>
    </submittedName>
</protein>
<evidence type="ECO:0000256" key="1">
    <source>
        <dbReference type="ARBA" id="ARBA00007521"/>
    </source>
</evidence>
<name>A0ABP7VSR1_9BACI</name>
<evidence type="ECO:0000313" key="3">
    <source>
        <dbReference type="EMBL" id="GAA4073659.1"/>
    </source>
</evidence>
<dbReference type="InterPro" id="IPR011067">
    <property type="entry name" value="Plasmid_toxin/cell-grow_inhib"/>
</dbReference>
<gene>
    <name evidence="3" type="primary">mazF</name>
    <name evidence="3" type="ORF">GCM10022410_18710</name>
</gene>
<dbReference type="EMBL" id="BAABDL010000101">
    <property type="protein sequence ID" value="GAA4073659.1"/>
    <property type="molecule type" value="Genomic_DNA"/>
</dbReference>
<keyword evidence="2" id="KW-1277">Toxin-antitoxin system</keyword>
<comment type="caution">
    <text evidence="3">The sequence shown here is derived from an EMBL/GenBank/DDBJ whole genome shotgun (WGS) entry which is preliminary data.</text>
</comment>
<organism evidence="3 4">
    <name type="scientific">Amphibacillus indicireducens</name>
    <dbReference type="NCBI Taxonomy" id="1076330"/>
    <lineage>
        <taxon>Bacteria</taxon>
        <taxon>Bacillati</taxon>
        <taxon>Bacillota</taxon>
        <taxon>Bacilli</taxon>
        <taxon>Bacillales</taxon>
        <taxon>Bacillaceae</taxon>
        <taxon>Amphibacillus</taxon>
    </lineage>
</organism>
<keyword evidence="4" id="KW-1185">Reference proteome</keyword>
<accession>A0ABP7VSR1</accession>
<proteinExistence type="inferred from homology"/>
<dbReference type="InterPro" id="IPR003477">
    <property type="entry name" value="PemK-like"/>
</dbReference>
<evidence type="ECO:0000256" key="2">
    <source>
        <dbReference type="ARBA" id="ARBA00022649"/>
    </source>
</evidence>